<keyword evidence="2 15" id="KW-0813">Transport</keyword>
<evidence type="ECO:0000256" key="11">
    <source>
        <dbReference type="ARBA" id="ARBA00025198"/>
    </source>
</evidence>
<dbReference type="Gene3D" id="6.10.250.1580">
    <property type="match status" value="1"/>
</dbReference>
<evidence type="ECO:0000256" key="8">
    <source>
        <dbReference type="ARBA" id="ARBA00023065"/>
    </source>
</evidence>
<reference evidence="18 19" key="1">
    <citation type="submission" date="2016-08" db="EMBL/GenBank/DDBJ databases">
        <title>Characterization and recognition of Brachyspira hampsonii sp. nov., a novel intestinal spirochete that is pathogenic to pigs.</title>
        <authorList>
            <person name="Mirajkar N."/>
            <person name="La T."/>
            <person name="Phillips N."/>
            <person name="Hampson D."/>
            <person name="Gebhart C."/>
        </authorList>
    </citation>
    <scope>NUCLEOTIDE SEQUENCE [LARGE SCALE GENOMIC DNA]</scope>
    <source>
        <strain evidence="18 19">P280/1</strain>
    </source>
</reference>
<accession>A0A1E5NMB4</accession>
<keyword evidence="17" id="KW-0175">Coiled coil</keyword>
<proteinExistence type="inferred from homology"/>
<keyword evidence="3 15" id="KW-1003">Cell membrane</keyword>
<evidence type="ECO:0000256" key="6">
    <source>
        <dbReference type="ARBA" id="ARBA00022781"/>
    </source>
</evidence>
<sequence length="167" mass="18932">MALLKIDPGIIIWTWITFLLVLAILGASTWKIILKGLNARADKIQEDLEEAEKTRENAKKSLAAYREQIDNAKTEASSIIENARVEANRIRDKIINNAREEAEVNKNKIMSEIDRSKEEAMNSVKKQALDIAVVMAETILKRNINKEDNQALINEFISNVNKENGEK</sequence>
<gene>
    <name evidence="15" type="primary">atpF</name>
    <name evidence="18" type="ORF">BFL38_01545</name>
</gene>
<keyword evidence="10 15" id="KW-0066">ATP synthesis</keyword>
<comment type="subunit">
    <text evidence="13">F-type ATPases have 2 components, F(1) - the catalytic core - and F(0) - the membrane proton channel. F(1) has five subunits: alpha(3), beta(3), gamma(1), delta(1), epsilon(1). F(0) has four main subunits: a(1), b(2) and c(10-14). The alpha and beta chains form an alternating ring which encloses part of the gamma chain. F(1) is attached to F(0) by a central stalk formed by the gamma and epsilon chains, while a peripheral stalk is formed by the delta and b chains.</text>
</comment>
<dbReference type="InterPro" id="IPR050059">
    <property type="entry name" value="ATP_synthase_B_chain"/>
</dbReference>
<comment type="function">
    <text evidence="11 15">F(1)F(0) ATP synthase produces ATP from ADP in the presence of a proton or sodium gradient. F-type ATPases consist of two structural domains, F(1) containing the extramembraneous catalytic core and F(0) containing the membrane proton channel, linked together by a central stalk and a peripheral stalk. During catalysis, ATP synthesis in the catalytic domain of F(1) is coupled via a rotary mechanism of the central stalk subunits to proton translocation.</text>
</comment>
<evidence type="ECO:0000256" key="9">
    <source>
        <dbReference type="ARBA" id="ARBA00023136"/>
    </source>
</evidence>
<keyword evidence="8 15" id="KW-0406">Ion transport</keyword>
<dbReference type="NCBIfam" id="TIGR01144">
    <property type="entry name" value="ATP_synt_b"/>
    <property type="match status" value="1"/>
</dbReference>
<evidence type="ECO:0000256" key="4">
    <source>
        <dbReference type="ARBA" id="ARBA00022547"/>
    </source>
</evidence>
<evidence type="ECO:0000256" key="13">
    <source>
        <dbReference type="ARBA" id="ARBA00026054"/>
    </source>
</evidence>
<keyword evidence="7 15" id="KW-1133">Transmembrane helix</keyword>
<dbReference type="GO" id="GO:0012505">
    <property type="term" value="C:endomembrane system"/>
    <property type="evidence" value="ECO:0007669"/>
    <property type="project" value="UniProtKB-SubCell"/>
</dbReference>
<dbReference type="HAMAP" id="MF_01398">
    <property type="entry name" value="ATP_synth_b_bprime"/>
    <property type="match status" value="1"/>
</dbReference>
<comment type="subcellular location">
    <subcellularLocation>
        <location evidence="15">Cell membrane</location>
        <topology evidence="15">Single-pass membrane protein</topology>
    </subcellularLocation>
    <subcellularLocation>
        <location evidence="14">Endomembrane system</location>
        <topology evidence="14">Single-pass membrane protein</topology>
    </subcellularLocation>
</comment>
<dbReference type="RefSeq" id="WP_008723513.1">
    <property type="nucleotide sequence ID" value="NZ_LZOG01000141.1"/>
</dbReference>
<evidence type="ECO:0000313" key="19">
    <source>
        <dbReference type="Proteomes" id="UP000095247"/>
    </source>
</evidence>
<dbReference type="PANTHER" id="PTHR33445:SF1">
    <property type="entry name" value="ATP SYNTHASE SUBUNIT B"/>
    <property type="match status" value="1"/>
</dbReference>
<comment type="subunit">
    <text evidence="15">F-type ATPases have 2 components, F(1) - the catalytic core - and F(0) - the membrane proton channel. F(1) has five subunits: alpha(3), beta(3), gamma(1), delta(1), epsilon(1). F(0) has three main subunits: a(1), b(2) and c(10-14). The alpha and beta chains form an alternating ring which encloses part of the gamma chain. F(1) is attached to F(0) by a central stalk formed by the gamma and epsilon chains, while a peripheral stalk is formed by the delta and b chains.</text>
</comment>
<feature type="coiled-coil region" evidence="17">
    <location>
        <begin position="34"/>
        <end position="119"/>
    </location>
</feature>
<dbReference type="Pfam" id="PF00430">
    <property type="entry name" value="ATP-synt_B"/>
    <property type="match status" value="1"/>
</dbReference>
<keyword evidence="5 15" id="KW-0812">Transmembrane</keyword>
<dbReference type="GeneID" id="66487699"/>
<dbReference type="PANTHER" id="PTHR33445">
    <property type="entry name" value="ATP SYNTHASE SUBUNIT B', CHLOROPLASTIC"/>
    <property type="match status" value="1"/>
</dbReference>
<dbReference type="GO" id="GO:0046961">
    <property type="term" value="F:proton-transporting ATPase activity, rotational mechanism"/>
    <property type="evidence" value="ECO:0007669"/>
    <property type="project" value="TreeGrafter"/>
</dbReference>
<evidence type="ECO:0000256" key="12">
    <source>
        <dbReference type="ARBA" id="ARBA00025614"/>
    </source>
</evidence>
<dbReference type="Proteomes" id="UP000095247">
    <property type="component" value="Unassembled WGS sequence"/>
</dbReference>
<dbReference type="GO" id="GO:0005886">
    <property type="term" value="C:plasma membrane"/>
    <property type="evidence" value="ECO:0007669"/>
    <property type="project" value="UniProtKB-SubCell"/>
</dbReference>
<evidence type="ECO:0000256" key="17">
    <source>
        <dbReference type="SAM" id="Coils"/>
    </source>
</evidence>
<dbReference type="SUPFAM" id="SSF81573">
    <property type="entry name" value="F1F0 ATP synthase subunit B, membrane domain"/>
    <property type="match status" value="1"/>
</dbReference>
<evidence type="ECO:0000256" key="10">
    <source>
        <dbReference type="ARBA" id="ARBA00023310"/>
    </source>
</evidence>
<comment type="function">
    <text evidence="12">Component of the F(0) channel, it forms part of the peripheral stalk, linking F(1) to F(0). The b'-subunit is a diverged and duplicated form of b found in plants and photosynthetic bacteria.</text>
</comment>
<comment type="caution">
    <text evidence="18">The sequence shown here is derived from an EMBL/GenBank/DDBJ whole genome shotgun (WGS) entry which is preliminary data.</text>
</comment>
<keyword evidence="4 15" id="KW-0138">CF(0)</keyword>
<evidence type="ECO:0000256" key="2">
    <source>
        <dbReference type="ARBA" id="ARBA00022448"/>
    </source>
</evidence>
<protein>
    <recommendedName>
        <fullName evidence="15">ATP synthase subunit b</fullName>
    </recommendedName>
    <alternativeName>
        <fullName evidence="15">ATP synthase F(0) sector subunit b</fullName>
    </alternativeName>
    <alternativeName>
        <fullName evidence="15">ATPase subunit I</fullName>
    </alternativeName>
    <alternativeName>
        <fullName evidence="15">F-type ATPase subunit b</fullName>
        <shortName evidence="15">F-ATPase subunit b</shortName>
    </alternativeName>
</protein>
<dbReference type="InterPro" id="IPR028987">
    <property type="entry name" value="ATP_synth_B-like_membr_sf"/>
</dbReference>
<name>A0A1E5NMB4_9SPIR</name>
<feature type="transmembrane region" description="Helical" evidence="15">
    <location>
        <begin position="12"/>
        <end position="34"/>
    </location>
</feature>
<dbReference type="EMBL" id="MDCO01000012">
    <property type="protein sequence ID" value="OEJ13458.1"/>
    <property type="molecule type" value="Genomic_DNA"/>
</dbReference>
<dbReference type="InterPro" id="IPR002146">
    <property type="entry name" value="ATP_synth_b/b'su_bac/chlpt"/>
</dbReference>
<evidence type="ECO:0000256" key="3">
    <source>
        <dbReference type="ARBA" id="ARBA00022475"/>
    </source>
</evidence>
<dbReference type="GO" id="GO:0045259">
    <property type="term" value="C:proton-transporting ATP synthase complex"/>
    <property type="evidence" value="ECO:0007669"/>
    <property type="project" value="UniProtKB-KW"/>
</dbReference>
<evidence type="ECO:0000256" key="5">
    <source>
        <dbReference type="ARBA" id="ARBA00022692"/>
    </source>
</evidence>
<keyword evidence="6 15" id="KW-0375">Hydrogen ion transport</keyword>
<dbReference type="InterPro" id="IPR005864">
    <property type="entry name" value="ATP_synth_F0_bsu_bac"/>
</dbReference>
<evidence type="ECO:0000256" key="16">
    <source>
        <dbReference type="RuleBase" id="RU003848"/>
    </source>
</evidence>
<evidence type="ECO:0000256" key="14">
    <source>
        <dbReference type="ARBA" id="ARBA00037847"/>
    </source>
</evidence>
<keyword evidence="9 15" id="KW-0472">Membrane</keyword>
<dbReference type="CDD" id="cd06503">
    <property type="entry name" value="ATP-synt_Fo_b"/>
    <property type="match status" value="1"/>
</dbReference>
<organism evidence="18 19">
    <name type="scientific">Brachyspira hampsonii</name>
    <dbReference type="NCBI Taxonomy" id="1287055"/>
    <lineage>
        <taxon>Bacteria</taxon>
        <taxon>Pseudomonadati</taxon>
        <taxon>Spirochaetota</taxon>
        <taxon>Spirochaetia</taxon>
        <taxon>Brachyspirales</taxon>
        <taxon>Brachyspiraceae</taxon>
        <taxon>Brachyspira</taxon>
    </lineage>
</organism>
<evidence type="ECO:0000313" key="18">
    <source>
        <dbReference type="EMBL" id="OEJ13458.1"/>
    </source>
</evidence>
<comment type="similarity">
    <text evidence="1 15 16">Belongs to the ATPase B chain family.</text>
</comment>
<dbReference type="GO" id="GO:0046933">
    <property type="term" value="F:proton-transporting ATP synthase activity, rotational mechanism"/>
    <property type="evidence" value="ECO:0007669"/>
    <property type="project" value="UniProtKB-UniRule"/>
</dbReference>
<dbReference type="AlphaFoldDB" id="A0A1E5NMB4"/>
<evidence type="ECO:0000256" key="7">
    <source>
        <dbReference type="ARBA" id="ARBA00022989"/>
    </source>
</evidence>
<evidence type="ECO:0000256" key="1">
    <source>
        <dbReference type="ARBA" id="ARBA00005513"/>
    </source>
</evidence>
<evidence type="ECO:0000256" key="15">
    <source>
        <dbReference type="HAMAP-Rule" id="MF_01398"/>
    </source>
</evidence>